<protein>
    <recommendedName>
        <fullName evidence="8">Rhomboid family intramembrane serine protease</fullName>
    </recommendedName>
</protein>
<dbReference type="GO" id="GO:0016020">
    <property type="term" value="C:membrane"/>
    <property type="evidence" value="ECO:0007669"/>
    <property type="project" value="UniProtKB-SubCell"/>
</dbReference>
<organism evidence="7">
    <name type="scientific">Streptomyces sp. gb1(2016)</name>
    <dbReference type="NCBI Taxonomy" id="1828321"/>
    <lineage>
        <taxon>Bacteria</taxon>
        <taxon>Bacillati</taxon>
        <taxon>Actinomycetota</taxon>
        <taxon>Actinomycetes</taxon>
        <taxon>Kitasatosporales</taxon>
        <taxon>Streptomycetaceae</taxon>
        <taxon>Streptomyces</taxon>
    </lineage>
</organism>
<keyword evidence="3 6" id="KW-1133">Transmembrane helix</keyword>
<feature type="transmembrane region" description="Helical" evidence="6">
    <location>
        <begin position="136"/>
        <end position="156"/>
    </location>
</feature>
<feature type="transmembrane region" description="Helical" evidence="6">
    <location>
        <begin position="190"/>
        <end position="208"/>
    </location>
</feature>
<dbReference type="AlphaFoldDB" id="A0A652LAY5"/>
<feature type="region of interest" description="Disordered" evidence="5">
    <location>
        <begin position="160"/>
        <end position="182"/>
    </location>
</feature>
<evidence type="ECO:0000256" key="2">
    <source>
        <dbReference type="ARBA" id="ARBA00022692"/>
    </source>
</evidence>
<comment type="subcellular location">
    <subcellularLocation>
        <location evidence="1">Membrane</location>
        <topology evidence="1">Multi-pass membrane protein</topology>
    </subcellularLocation>
</comment>
<evidence type="ECO:0000256" key="3">
    <source>
        <dbReference type="ARBA" id="ARBA00022989"/>
    </source>
</evidence>
<dbReference type="EMBL" id="RDBM01000017">
    <property type="protein sequence ID" value="TXS33159.1"/>
    <property type="molecule type" value="Genomic_DNA"/>
</dbReference>
<feature type="transmembrane region" description="Helical" evidence="6">
    <location>
        <begin position="28"/>
        <end position="48"/>
    </location>
</feature>
<name>A0A652LAY5_9ACTN</name>
<evidence type="ECO:0000256" key="6">
    <source>
        <dbReference type="SAM" id="Phobius"/>
    </source>
</evidence>
<gene>
    <name evidence="7" type="ORF">EAO74_04575</name>
</gene>
<dbReference type="Gene3D" id="1.20.1540.10">
    <property type="entry name" value="Rhomboid-like"/>
    <property type="match status" value="1"/>
</dbReference>
<sequence length="222" mass="23061">MTTGALMVMMVNCGLGVIGRDALRARTLPWAAITLTTIAVGGVLLQVVRSGAMEALDADPSRSGWWREFTSVFMQNGGLFGGLWNLLTLAAVAALAQWYWGGPLALAFFLAGILLPGRLDALLGIGGGAGTDPRNFAGSSGATYFLGATLALAFLAPPPPSAQGDRPGRPAHRRSASRCGSPRTNGHGLVSVYGFFLGGAVWAARRWVIRRCAGRPAPGPTA</sequence>
<dbReference type="SUPFAM" id="SSF144091">
    <property type="entry name" value="Rhomboid-like"/>
    <property type="match status" value="1"/>
</dbReference>
<keyword evidence="4 6" id="KW-0472">Membrane</keyword>
<proteinExistence type="predicted"/>
<keyword evidence="2 6" id="KW-0812">Transmembrane</keyword>
<evidence type="ECO:0008006" key="8">
    <source>
        <dbReference type="Google" id="ProtNLM"/>
    </source>
</evidence>
<dbReference type="InterPro" id="IPR035952">
    <property type="entry name" value="Rhomboid-like_sf"/>
</dbReference>
<comment type="caution">
    <text evidence="7">The sequence shown here is derived from an EMBL/GenBank/DDBJ whole genome shotgun (WGS) entry which is preliminary data.</text>
</comment>
<evidence type="ECO:0000256" key="5">
    <source>
        <dbReference type="SAM" id="MobiDB-lite"/>
    </source>
</evidence>
<reference evidence="7" key="1">
    <citation type="submission" date="2018-10" db="EMBL/GenBank/DDBJ databases">
        <authorList>
            <person name="Hariharan J."/>
            <person name="Choudoir M.J."/>
            <person name="Diebold P."/>
            <person name="Panke-Buisse K."/>
            <person name="Campbell A.N."/>
            <person name="Buckley D.H."/>
        </authorList>
    </citation>
    <scope>NUCLEOTIDE SEQUENCE</scope>
    <source>
        <strain evidence="7">Gb1</strain>
    </source>
</reference>
<accession>A0A652LAY5</accession>
<evidence type="ECO:0000313" key="7">
    <source>
        <dbReference type="EMBL" id="TXS33159.1"/>
    </source>
</evidence>
<feature type="transmembrane region" description="Helical" evidence="6">
    <location>
        <begin position="69"/>
        <end position="92"/>
    </location>
</feature>
<evidence type="ECO:0000256" key="4">
    <source>
        <dbReference type="ARBA" id="ARBA00023136"/>
    </source>
</evidence>
<evidence type="ECO:0000256" key="1">
    <source>
        <dbReference type="ARBA" id="ARBA00004141"/>
    </source>
</evidence>